<feature type="compositionally biased region" description="Polar residues" evidence="4">
    <location>
        <begin position="258"/>
        <end position="268"/>
    </location>
</feature>
<protein>
    <recommendedName>
        <fullName evidence="5">JmjC domain-containing protein</fullName>
    </recommendedName>
</protein>
<dbReference type="GO" id="GO:0003712">
    <property type="term" value="F:transcription coregulator activity"/>
    <property type="evidence" value="ECO:0007669"/>
    <property type="project" value="TreeGrafter"/>
</dbReference>
<feature type="compositionally biased region" description="Polar residues" evidence="4">
    <location>
        <begin position="149"/>
        <end position="175"/>
    </location>
</feature>
<dbReference type="GO" id="GO:0000785">
    <property type="term" value="C:chromatin"/>
    <property type="evidence" value="ECO:0007669"/>
    <property type="project" value="TreeGrafter"/>
</dbReference>
<dbReference type="SMART" id="SM00558">
    <property type="entry name" value="JmjC"/>
    <property type="match status" value="1"/>
</dbReference>
<evidence type="ECO:0000313" key="6">
    <source>
        <dbReference type="EMBL" id="KAF9332939.1"/>
    </source>
</evidence>
<dbReference type="GO" id="GO:0032454">
    <property type="term" value="F:histone H3K9 demethylase activity"/>
    <property type="evidence" value="ECO:0007669"/>
    <property type="project" value="InterPro"/>
</dbReference>
<feature type="region of interest" description="Disordered" evidence="4">
    <location>
        <begin position="714"/>
        <end position="741"/>
    </location>
</feature>
<feature type="compositionally biased region" description="Acidic residues" evidence="4">
    <location>
        <begin position="294"/>
        <end position="303"/>
    </location>
</feature>
<proteinExistence type="predicted"/>
<feature type="region of interest" description="Disordered" evidence="4">
    <location>
        <begin position="147"/>
        <end position="185"/>
    </location>
</feature>
<feature type="region of interest" description="Disordered" evidence="4">
    <location>
        <begin position="761"/>
        <end position="787"/>
    </location>
</feature>
<feature type="region of interest" description="Disordered" evidence="4">
    <location>
        <begin position="201"/>
        <end position="315"/>
    </location>
</feature>
<dbReference type="AlphaFoldDB" id="A0A9P5SLH6"/>
<comment type="caution">
    <text evidence="6">The sequence shown here is derived from an EMBL/GenBank/DDBJ whole genome shotgun (WGS) entry which is preliminary data.</text>
</comment>
<feature type="compositionally biased region" description="Acidic residues" evidence="4">
    <location>
        <begin position="771"/>
        <end position="781"/>
    </location>
</feature>
<keyword evidence="2" id="KW-0479">Metal-binding</keyword>
<evidence type="ECO:0000256" key="1">
    <source>
        <dbReference type="ARBA" id="ARBA00004123"/>
    </source>
</evidence>
<evidence type="ECO:0000256" key="4">
    <source>
        <dbReference type="SAM" id="MobiDB-lite"/>
    </source>
</evidence>
<evidence type="ECO:0000256" key="2">
    <source>
        <dbReference type="ARBA" id="ARBA00022723"/>
    </source>
</evidence>
<dbReference type="PROSITE" id="PS51184">
    <property type="entry name" value="JMJC"/>
    <property type="match status" value="1"/>
</dbReference>
<dbReference type="InterPro" id="IPR045109">
    <property type="entry name" value="LSDs-like"/>
</dbReference>
<comment type="subcellular location">
    <subcellularLocation>
        <location evidence="1">Nucleus</location>
    </subcellularLocation>
</comment>
<accession>A0A9P5SLH6</accession>
<sequence length="884" mass="99660">MAKVVLGPAPVKPFREPLAFLHERLRPFGSYHNAPPQERTTPAQWKAMNQQLEKIIQHDPKTGEIHYVCPKPLRGCTTHQRMVLEAAFNARRTMLIDHHRTKSSKLPLQESDYGFVSVLAQCTSDQVKTYFALRADIEARLLEYETKENGSTGTTSTLATRDGCSSDNKGLTSTPRSHEDLTSTRTWGVATSVSWNSATFSTEKPVRSRTKINRSTSKSHTSSGRRIAFARNNETLPSLSDVSSPSSISTTPSPVPSQKSRCTGTSPEEGNRTDDGDGSSPTTPKNIHQFSKLEEDEDEEEEGSPVAPSRSIKKYLTQRTRTDYLRSRRKSAATLSRDSAYILAYIAHLAKSLLESELKNVQESQDQRHGHVDSLQDYNSTSSPELQFCGYCRASIFSTQFMCSLCAKDFCADCRASPEVLEASLCVNEQGHRQETLLFCGRYAAATLESFVERLDHAYAVLPDRLKNLPQARRDAQREVRLGESEVGANMRKKKTKKKKNILDFREPDRYHHLDVDVALTLFQQSWANGVVMLLHGVEDRLEDLDWDMDELVKQCEQSITSAIEFTPRKTKVIMDEDKYFVCPSKKTDSAVSKVGGWPSQDFKSLPPSYYANLMHALPLKDYTHPQGKFNLAKYMPIDHSLKLNPMIYHGHGWDLEHKARAGHGSIQLSCEPSDSLYVCVDSGAPYRKKRSAREEVVVWEIFRAEDRPRVETFLQTSNANSSSSSSSRGRTGEMDPTYPFTFGSTYLNDQQLHQLYEQTTPERNGQREEGENEEGEENEEKEGVRPYRVEQAYGEVVMIPAGCLRQARFVYEAMLVKVDFISPERASWTLKTTALMRRCSLARHAAAAQKSTRRSVKCFDSVPDTLQTRSVLLYSALAAAKEE</sequence>
<dbReference type="EMBL" id="JAAAUY010000231">
    <property type="protein sequence ID" value="KAF9332939.1"/>
    <property type="molecule type" value="Genomic_DNA"/>
</dbReference>
<evidence type="ECO:0000256" key="3">
    <source>
        <dbReference type="ARBA" id="ARBA00023242"/>
    </source>
</evidence>
<reference evidence="6" key="1">
    <citation type="journal article" date="2020" name="Fungal Divers.">
        <title>Resolving the Mortierellaceae phylogeny through synthesis of multi-gene phylogenetics and phylogenomics.</title>
        <authorList>
            <person name="Vandepol N."/>
            <person name="Liber J."/>
            <person name="Desiro A."/>
            <person name="Na H."/>
            <person name="Kennedy M."/>
            <person name="Barry K."/>
            <person name="Grigoriev I.V."/>
            <person name="Miller A.N."/>
            <person name="O'Donnell K."/>
            <person name="Stajich J.E."/>
            <person name="Bonito G."/>
        </authorList>
    </citation>
    <scope>NUCLEOTIDE SEQUENCE</scope>
    <source>
        <strain evidence="6">NVP1</strain>
    </source>
</reference>
<organism evidence="6 7">
    <name type="scientific">Podila minutissima</name>
    <dbReference type="NCBI Taxonomy" id="64525"/>
    <lineage>
        <taxon>Eukaryota</taxon>
        <taxon>Fungi</taxon>
        <taxon>Fungi incertae sedis</taxon>
        <taxon>Mucoromycota</taxon>
        <taxon>Mortierellomycotina</taxon>
        <taxon>Mortierellomycetes</taxon>
        <taxon>Mortierellales</taxon>
        <taxon>Mortierellaceae</taxon>
        <taxon>Podila</taxon>
    </lineage>
</organism>
<dbReference type="Proteomes" id="UP000696485">
    <property type="component" value="Unassembled WGS sequence"/>
</dbReference>
<dbReference type="Gene3D" id="2.60.120.650">
    <property type="entry name" value="Cupin"/>
    <property type="match status" value="1"/>
</dbReference>
<feature type="domain" description="JmjC" evidence="5">
    <location>
        <begin position="607"/>
        <end position="838"/>
    </location>
</feature>
<keyword evidence="7" id="KW-1185">Reference proteome</keyword>
<dbReference type="GO" id="GO:0000118">
    <property type="term" value="C:histone deacetylase complex"/>
    <property type="evidence" value="ECO:0007669"/>
    <property type="project" value="TreeGrafter"/>
</dbReference>
<dbReference type="GO" id="GO:0031490">
    <property type="term" value="F:chromatin DNA binding"/>
    <property type="evidence" value="ECO:0007669"/>
    <property type="project" value="TreeGrafter"/>
</dbReference>
<feature type="compositionally biased region" description="Polar residues" evidence="4">
    <location>
        <begin position="213"/>
        <end position="224"/>
    </location>
</feature>
<dbReference type="PANTHER" id="PTHR12549">
    <property type="entry name" value="JMJC DOMAIN-CONTAINING HISTONE DEMETHYLATION PROTEIN"/>
    <property type="match status" value="1"/>
</dbReference>
<dbReference type="GO" id="GO:0006357">
    <property type="term" value="P:regulation of transcription by RNA polymerase II"/>
    <property type="evidence" value="ECO:0007669"/>
    <property type="project" value="TreeGrafter"/>
</dbReference>
<evidence type="ECO:0000259" key="5">
    <source>
        <dbReference type="PROSITE" id="PS51184"/>
    </source>
</evidence>
<dbReference type="InterPro" id="IPR003347">
    <property type="entry name" value="JmjC_dom"/>
</dbReference>
<dbReference type="PANTHER" id="PTHR12549:SF38">
    <property type="entry name" value="JMJC DOMAIN-CONTAINING HISTONE DEMETHYLASE 2, ISOFORM A"/>
    <property type="match status" value="1"/>
</dbReference>
<evidence type="ECO:0000313" key="7">
    <source>
        <dbReference type="Proteomes" id="UP000696485"/>
    </source>
</evidence>
<keyword evidence="3" id="KW-0539">Nucleus</keyword>
<feature type="compositionally biased region" description="Low complexity" evidence="4">
    <location>
        <begin position="236"/>
        <end position="252"/>
    </location>
</feature>
<gene>
    <name evidence="6" type="ORF">BG006_004191</name>
</gene>
<name>A0A9P5SLH6_9FUNG</name>
<dbReference type="GO" id="GO:0046872">
    <property type="term" value="F:metal ion binding"/>
    <property type="evidence" value="ECO:0007669"/>
    <property type="project" value="UniProtKB-KW"/>
</dbReference>
<feature type="compositionally biased region" description="Polar residues" evidence="4">
    <location>
        <begin position="279"/>
        <end position="289"/>
    </location>
</feature>